<dbReference type="Pfam" id="PF23598">
    <property type="entry name" value="LRR_14"/>
    <property type="match status" value="1"/>
</dbReference>
<evidence type="ECO:0000259" key="2">
    <source>
        <dbReference type="Pfam" id="PF23598"/>
    </source>
</evidence>
<protein>
    <recommendedName>
        <fullName evidence="2">Disease resistance R13L4/SHOC-2-like LRR domain-containing protein</fullName>
    </recommendedName>
</protein>
<evidence type="ECO:0000256" key="1">
    <source>
        <dbReference type="ARBA" id="ARBA00022737"/>
    </source>
</evidence>
<dbReference type="EMBL" id="CAMGYJ010000010">
    <property type="protein sequence ID" value="CAI0555186.1"/>
    <property type="molecule type" value="Genomic_DNA"/>
</dbReference>
<dbReference type="InterPro" id="IPR032675">
    <property type="entry name" value="LRR_dom_sf"/>
</dbReference>
<evidence type="ECO:0000313" key="4">
    <source>
        <dbReference type="Proteomes" id="UP001154282"/>
    </source>
</evidence>
<accession>A0AAV0RDK6</accession>
<dbReference type="Gene3D" id="3.80.10.10">
    <property type="entry name" value="Ribonuclease Inhibitor"/>
    <property type="match status" value="1"/>
</dbReference>
<evidence type="ECO:0000313" key="3">
    <source>
        <dbReference type="EMBL" id="CAI0555186.1"/>
    </source>
</evidence>
<sequence>MLGFHKMKNLPDSIVNLVNLQVLNLIGGESLQELPRGIKKLVNLKHLDLDRTSWKNLRHIPKGIGELKFLQTLPIFVVGKRSSCSGNGEIAGAELNELEGLNALCGELIITGLGNVHSLKKSVGRVTRA</sequence>
<dbReference type="AlphaFoldDB" id="A0AAV0RDK6"/>
<reference evidence="3" key="1">
    <citation type="submission" date="2022-08" db="EMBL/GenBank/DDBJ databases">
        <authorList>
            <person name="Gutierrez-Valencia J."/>
        </authorList>
    </citation>
    <scope>NUCLEOTIDE SEQUENCE</scope>
</reference>
<name>A0AAV0RDK6_9ROSI</name>
<gene>
    <name evidence="3" type="ORF">LITE_LOCUS47497</name>
</gene>
<feature type="domain" description="Disease resistance R13L4/SHOC-2-like LRR" evidence="2">
    <location>
        <begin position="6"/>
        <end position="105"/>
    </location>
</feature>
<dbReference type="PANTHER" id="PTHR47186:SF13">
    <property type="entry name" value="DISEASE RESISTANCE PROTEIN RGA3"/>
    <property type="match status" value="1"/>
</dbReference>
<dbReference type="Proteomes" id="UP001154282">
    <property type="component" value="Unassembled WGS sequence"/>
</dbReference>
<keyword evidence="1" id="KW-0677">Repeat</keyword>
<comment type="caution">
    <text evidence="3">The sequence shown here is derived from an EMBL/GenBank/DDBJ whole genome shotgun (WGS) entry which is preliminary data.</text>
</comment>
<organism evidence="3 4">
    <name type="scientific">Linum tenue</name>
    <dbReference type="NCBI Taxonomy" id="586396"/>
    <lineage>
        <taxon>Eukaryota</taxon>
        <taxon>Viridiplantae</taxon>
        <taxon>Streptophyta</taxon>
        <taxon>Embryophyta</taxon>
        <taxon>Tracheophyta</taxon>
        <taxon>Spermatophyta</taxon>
        <taxon>Magnoliopsida</taxon>
        <taxon>eudicotyledons</taxon>
        <taxon>Gunneridae</taxon>
        <taxon>Pentapetalae</taxon>
        <taxon>rosids</taxon>
        <taxon>fabids</taxon>
        <taxon>Malpighiales</taxon>
        <taxon>Linaceae</taxon>
        <taxon>Linum</taxon>
    </lineage>
</organism>
<dbReference type="InterPro" id="IPR055414">
    <property type="entry name" value="LRR_R13L4/SHOC2-like"/>
</dbReference>
<dbReference type="SUPFAM" id="SSF52058">
    <property type="entry name" value="L domain-like"/>
    <property type="match status" value="1"/>
</dbReference>
<dbReference type="PANTHER" id="PTHR47186">
    <property type="entry name" value="LEUCINE-RICH REPEAT-CONTAINING PROTEIN 57"/>
    <property type="match status" value="1"/>
</dbReference>
<proteinExistence type="predicted"/>
<keyword evidence="4" id="KW-1185">Reference proteome</keyword>